<dbReference type="GO" id="GO:0008270">
    <property type="term" value="F:zinc ion binding"/>
    <property type="evidence" value="ECO:0007669"/>
    <property type="project" value="InterPro"/>
</dbReference>
<evidence type="ECO:0000313" key="10">
    <source>
        <dbReference type="Proteomes" id="UP000249497"/>
    </source>
</evidence>
<sequence length="724" mass="79288">MQFKVLALVPALVATAAATIDVAFSGYYLADCVAPSIESANVISGGCGPAQGLPVKSFSAHVYSGSCDDSTTSPVLKVYTATGCTEESLYGEYEVNSTTQCFEVDATFLSTPDLHEDYFITSLSTPSSGGLLLIRSSLCFSGVSVNMSPKSASRCSGDAAAGSGLPLRSRLGIRRVKCGQEKPNCVRCSSTGRKCEYVKAVAGTFSSASPPSTTALDHPLAFAPNTVWRERRAFAYYFERVALFVGGDLDVEFWGTFVPQLCQGEPAVWDAIISISALFETHERPTSLVSVQPVDQPQGDALAWYSRSVSAIRQRIERGQIDIFVGLITCVLFICIETLQGREKEALQLFAQGLQLIQALRAQVSSGMIPPSKAVLLEDVLVPIFIRLGVIAFSDSASRMGCLLRARTPVWSAAFASLRCAREALTNLGAETMLFERQCLAELSQVDCFHVSERLLHTQAIFFERLQEWDAAFKRLLDSLHDKGPLSQHQVVNSALLIAYHKTTIILATICVSSLQTMADHCLEDFQIIIDQCGLALDASRRSDGTQPPFTFDLGVGLPLWFTSLRCREPRIRRAAVELLRRAPPVMGFYRSTAAVSFAENIIMLEEGNAMALRPARGTRSAQELAWEEDPEGRMHGNRLQLEQGKLVATSENDAQLALADIPEEARIGPINVVRQDDSSSPRTMQEGVINPDSSNEVTGMRFMRNQRDPVQNTWQRVHEYLPL</sequence>
<keyword evidence="5" id="KW-0804">Transcription</keyword>
<dbReference type="GO" id="GO:0009893">
    <property type="term" value="P:positive regulation of metabolic process"/>
    <property type="evidence" value="ECO:0007669"/>
    <property type="project" value="UniProtKB-ARBA"/>
</dbReference>
<dbReference type="RefSeq" id="XP_025522059.1">
    <property type="nucleotide sequence ID" value="XM_025674809.1"/>
</dbReference>
<evidence type="ECO:0000256" key="5">
    <source>
        <dbReference type="ARBA" id="ARBA00023163"/>
    </source>
</evidence>
<dbReference type="GO" id="GO:0003677">
    <property type="term" value="F:DNA binding"/>
    <property type="evidence" value="ECO:0007669"/>
    <property type="project" value="UniProtKB-KW"/>
</dbReference>
<evidence type="ECO:0000256" key="8">
    <source>
        <dbReference type="SAM" id="SignalP"/>
    </source>
</evidence>
<feature type="signal peptide" evidence="8">
    <location>
        <begin position="1"/>
        <end position="18"/>
    </location>
</feature>
<keyword evidence="6" id="KW-0539">Nucleus</keyword>
<dbReference type="CDD" id="cd00067">
    <property type="entry name" value="GAL4"/>
    <property type="match status" value="1"/>
</dbReference>
<dbReference type="OrthoDB" id="3145928at2759"/>
<keyword evidence="10" id="KW-1185">Reference proteome</keyword>
<evidence type="ECO:0000256" key="3">
    <source>
        <dbReference type="ARBA" id="ARBA00023015"/>
    </source>
</evidence>
<keyword evidence="1" id="KW-0479">Metal-binding</keyword>
<evidence type="ECO:0000256" key="4">
    <source>
        <dbReference type="ARBA" id="ARBA00023125"/>
    </source>
</evidence>
<dbReference type="InterPro" id="IPR001138">
    <property type="entry name" value="Zn2Cys6_DnaBD"/>
</dbReference>
<feature type="chain" id="PRO_5035863485" description="Zn(2)-C6 fungal-type domain-containing protein" evidence="8">
    <location>
        <begin position="19"/>
        <end position="724"/>
    </location>
</feature>
<dbReference type="GeneID" id="37178501"/>
<dbReference type="GO" id="GO:0000981">
    <property type="term" value="F:DNA-binding transcription factor activity, RNA polymerase II-specific"/>
    <property type="evidence" value="ECO:0007669"/>
    <property type="project" value="InterPro"/>
</dbReference>
<gene>
    <name evidence="9" type="ORF">BO86DRAFT_414070</name>
</gene>
<keyword evidence="4" id="KW-0238">DNA-binding</keyword>
<feature type="region of interest" description="Disordered" evidence="7">
    <location>
        <begin position="675"/>
        <end position="697"/>
    </location>
</feature>
<evidence type="ECO:0000256" key="1">
    <source>
        <dbReference type="ARBA" id="ARBA00022723"/>
    </source>
</evidence>
<proteinExistence type="predicted"/>
<evidence type="ECO:0008006" key="11">
    <source>
        <dbReference type="Google" id="ProtNLM"/>
    </source>
</evidence>
<dbReference type="PANTHER" id="PTHR36206">
    <property type="entry name" value="ASPERCRYPTIN BIOSYNTHESIS CLUSTER-SPECIFIC TRANSCRIPTION REGULATOR ATNN-RELATED"/>
    <property type="match status" value="1"/>
</dbReference>
<evidence type="ECO:0000256" key="6">
    <source>
        <dbReference type="ARBA" id="ARBA00023242"/>
    </source>
</evidence>
<dbReference type="AlphaFoldDB" id="A0A8T8WK10"/>
<evidence type="ECO:0000256" key="7">
    <source>
        <dbReference type="SAM" id="MobiDB-lite"/>
    </source>
</evidence>
<keyword evidence="3" id="KW-0805">Transcription regulation</keyword>
<organism evidence="9 10">
    <name type="scientific">Aspergillus japonicus CBS 114.51</name>
    <dbReference type="NCBI Taxonomy" id="1448312"/>
    <lineage>
        <taxon>Eukaryota</taxon>
        <taxon>Fungi</taxon>
        <taxon>Dikarya</taxon>
        <taxon>Ascomycota</taxon>
        <taxon>Pezizomycotina</taxon>
        <taxon>Eurotiomycetes</taxon>
        <taxon>Eurotiomycetidae</taxon>
        <taxon>Eurotiales</taxon>
        <taxon>Aspergillaceae</taxon>
        <taxon>Aspergillus</taxon>
        <taxon>Aspergillus subgen. Circumdati</taxon>
    </lineage>
</organism>
<dbReference type="PANTHER" id="PTHR36206:SF14">
    <property type="entry name" value="ZN(2)-C6 FUNGAL-TYPE DOMAIN-CONTAINING PROTEIN-RELATED"/>
    <property type="match status" value="1"/>
</dbReference>
<dbReference type="InterPro" id="IPR052360">
    <property type="entry name" value="Transcr_Regulatory_Proteins"/>
</dbReference>
<reference evidence="9 10" key="1">
    <citation type="submission" date="2018-02" db="EMBL/GenBank/DDBJ databases">
        <title>The genomes of Aspergillus section Nigri reveals drivers in fungal speciation.</title>
        <authorList>
            <consortium name="DOE Joint Genome Institute"/>
            <person name="Vesth T.C."/>
            <person name="Nybo J."/>
            <person name="Theobald S."/>
            <person name="Brandl J."/>
            <person name="Frisvad J.C."/>
            <person name="Nielsen K.F."/>
            <person name="Lyhne E.K."/>
            <person name="Kogle M.E."/>
            <person name="Kuo A."/>
            <person name="Riley R."/>
            <person name="Clum A."/>
            <person name="Nolan M."/>
            <person name="Lipzen A."/>
            <person name="Salamov A."/>
            <person name="Henrissat B."/>
            <person name="Wiebenga A."/>
            <person name="De vries R.P."/>
            <person name="Grigoriev I.V."/>
            <person name="Mortensen U.H."/>
            <person name="Andersen M.R."/>
            <person name="Baker S.E."/>
        </authorList>
    </citation>
    <scope>NUCLEOTIDE SEQUENCE [LARGE SCALE GENOMIC DNA]</scope>
    <source>
        <strain evidence="9 10">CBS 114.51</strain>
    </source>
</reference>
<accession>A0A8T8WK10</accession>
<keyword evidence="8" id="KW-0732">Signal</keyword>
<keyword evidence="2" id="KW-0862">Zinc</keyword>
<evidence type="ECO:0000313" key="9">
    <source>
        <dbReference type="EMBL" id="RAH76165.1"/>
    </source>
</evidence>
<name>A0A8T8WK10_ASPJA</name>
<evidence type="ECO:0000256" key="2">
    <source>
        <dbReference type="ARBA" id="ARBA00022833"/>
    </source>
</evidence>
<dbReference type="SUPFAM" id="SSF57701">
    <property type="entry name" value="Zn2/Cys6 DNA-binding domain"/>
    <property type="match status" value="1"/>
</dbReference>
<dbReference type="InterPro" id="IPR036864">
    <property type="entry name" value="Zn2-C6_fun-type_DNA-bd_sf"/>
</dbReference>
<protein>
    <recommendedName>
        <fullName evidence="11">Zn(2)-C6 fungal-type domain-containing protein</fullName>
    </recommendedName>
</protein>
<dbReference type="Proteomes" id="UP000249497">
    <property type="component" value="Unassembled WGS sequence"/>
</dbReference>
<dbReference type="EMBL" id="KZ824883">
    <property type="protein sequence ID" value="RAH76165.1"/>
    <property type="molecule type" value="Genomic_DNA"/>
</dbReference>